<dbReference type="AlphaFoldDB" id="A0A1L6J8B9"/>
<evidence type="ECO:0000256" key="2">
    <source>
        <dbReference type="ARBA" id="ARBA00022448"/>
    </source>
</evidence>
<keyword evidence="10" id="KW-0732">Signal</keyword>
<evidence type="ECO:0000313" key="15">
    <source>
        <dbReference type="Proteomes" id="UP000185161"/>
    </source>
</evidence>
<evidence type="ECO:0000256" key="6">
    <source>
        <dbReference type="ARBA" id="ARBA00023136"/>
    </source>
</evidence>
<evidence type="ECO:0000256" key="7">
    <source>
        <dbReference type="ARBA" id="ARBA00023237"/>
    </source>
</evidence>
<dbReference type="EMBL" id="QQWO01000008">
    <property type="protein sequence ID" value="RSV03078.1"/>
    <property type="molecule type" value="Genomic_DNA"/>
</dbReference>
<protein>
    <submittedName>
        <fullName evidence="14">TonB-dependent receptor</fullName>
    </submittedName>
</protein>
<evidence type="ECO:0000256" key="4">
    <source>
        <dbReference type="ARBA" id="ARBA00022692"/>
    </source>
</evidence>
<evidence type="ECO:0000313" key="14">
    <source>
        <dbReference type="EMBL" id="RSV03078.1"/>
    </source>
</evidence>
<gene>
    <name evidence="13" type="ORF">BRX40_06660</name>
    <name evidence="14" type="ORF">CA257_11370</name>
</gene>
<dbReference type="EMBL" id="CP018820">
    <property type="protein sequence ID" value="APR52158.1"/>
    <property type="molecule type" value="Genomic_DNA"/>
</dbReference>
<dbReference type="STRING" id="93064.BRX40_06660"/>
<keyword evidence="7 8" id="KW-0998">Cell outer membrane</keyword>
<keyword evidence="2 8" id="KW-0813">Transport</keyword>
<proteinExistence type="inferred from homology"/>
<comment type="similarity">
    <text evidence="8 9">Belongs to the TonB-dependent receptor family.</text>
</comment>
<reference evidence="15" key="2">
    <citation type="submission" date="2016-12" db="EMBL/GenBank/DDBJ databases">
        <title>Whole genome sequencing of Sphingomonas sp. ABOJV.</title>
        <authorList>
            <person name="Conlan S."/>
            <person name="Thomas P.J."/>
            <person name="Mullikin J."/>
            <person name="Palmore T.N."/>
            <person name="Frank K.M."/>
            <person name="Segre J.A."/>
        </authorList>
    </citation>
    <scope>NUCLEOTIDE SEQUENCE [LARGE SCALE GENOMIC DNA]</scope>
    <source>
        <strain evidence="15">ABOJV</strain>
    </source>
</reference>
<keyword evidence="15" id="KW-1185">Reference proteome</keyword>
<evidence type="ECO:0000256" key="5">
    <source>
        <dbReference type="ARBA" id="ARBA00023077"/>
    </source>
</evidence>
<evidence type="ECO:0000313" key="13">
    <source>
        <dbReference type="EMBL" id="APR52158.1"/>
    </source>
</evidence>
<evidence type="ECO:0000313" key="16">
    <source>
        <dbReference type="Proteomes" id="UP000286681"/>
    </source>
</evidence>
<feature type="chain" id="PRO_5041864529" evidence="10">
    <location>
        <begin position="34"/>
        <end position="986"/>
    </location>
</feature>
<dbReference type="GO" id="GO:0009279">
    <property type="term" value="C:cell outer membrane"/>
    <property type="evidence" value="ECO:0007669"/>
    <property type="project" value="UniProtKB-SubCell"/>
</dbReference>
<comment type="subcellular location">
    <subcellularLocation>
        <location evidence="1 8">Cell outer membrane</location>
        <topology evidence="1 8">Multi-pass membrane protein</topology>
    </subcellularLocation>
</comment>
<organism evidence="13 15">
    <name type="scientific">Sphingomonas koreensis</name>
    <dbReference type="NCBI Taxonomy" id="93064"/>
    <lineage>
        <taxon>Bacteria</taxon>
        <taxon>Pseudomonadati</taxon>
        <taxon>Pseudomonadota</taxon>
        <taxon>Alphaproteobacteria</taxon>
        <taxon>Sphingomonadales</taxon>
        <taxon>Sphingomonadaceae</taxon>
        <taxon>Sphingomonas</taxon>
    </lineage>
</organism>
<dbReference type="PANTHER" id="PTHR47234:SF3">
    <property type="entry name" value="SECRETIN_TONB SHORT N-TERMINAL DOMAIN-CONTAINING PROTEIN"/>
    <property type="match status" value="1"/>
</dbReference>
<dbReference type="Proteomes" id="UP000185161">
    <property type="component" value="Chromosome"/>
</dbReference>
<name>A0A1L6J8B9_9SPHN</name>
<evidence type="ECO:0000256" key="10">
    <source>
        <dbReference type="SAM" id="SignalP"/>
    </source>
</evidence>
<feature type="signal peptide" evidence="10">
    <location>
        <begin position="1"/>
        <end position="33"/>
    </location>
</feature>
<dbReference type="RefSeq" id="WP_075151071.1">
    <property type="nucleotide sequence ID" value="NZ_CP018820.1"/>
</dbReference>
<dbReference type="PANTHER" id="PTHR47234">
    <property type="match status" value="1"/>
</dbReference>
<dbReference type="SUPFAM" id="SSF56935">
    <property type="entry name" value="Porins"/>
    <property type="match status" value="1"/>
</dbReference>
<feature type="domain" description="TonB-dependent receptor-like beta-barrel" evidence="11">
    <location>
        <begin position="386"/>
        <end position="955"/>
    </location>
</feature>
<keyword evidence="5 9" id="KW-0798">TonB box</keyword>
<evidence type="ECO:0000259" key="12">
    <source>
        <dbReference type="Pfam" id="PF07715"/>
    </source>
</evidence>
<evidence type="ECO:0000256" key="3">
    <source>
        <dbReference type="ARBA" id="ARBA00022452"/>
    </source>
</evidence>
<sequence length="986" mass="104721">MRFNNGQGAGIRLKLRVALLATAICAVPAVAQAQDSAAEPETAQEQPGEIVVTGSRISRRDVEAPTPTKVLGAEILEARGSSSIGDFLGEVPSFRNTQGPQTNTAATLGTGQFSADLRALGVIRTLTLVDSRRFVPSAATGQVDLNLIPQILVDRIDVVTGGASAAYGSDAVSGVVNVLLNKRLEGIKGEASMGISDRGDARETRAALAFGAPFSDGRGHIVIGGEYVKSKGVTDPFGRESFAEQPGLISYVGPRPAGVPSRVYERGVTFINMAYGGLITGANAGVGGALRGIQFGPGGTPIPFNYGNYADYGAGSTLASNFTGGNKGLYPQDGWTLIVPTTRRVAFGHIDYEVTDKLNVFVEASYGRSGGYGNSPPVRDQGAAATILRDNAFLHSSIRDIMVTNNIGSFTLGRPYNDFGPIKRANENTTERFVGGFDYDFGGGWKLDGYYQYGRNVLTANVSGLRIENNFRFAVDAVRVGSQVVCAATQANGTVTATGEVLNRFNSAAAGCVPINLFGQGSPSAAAIDYVTGDIFNQITTKQQVAALTAQGELFKLPGGPLAIAFGGEWRKEEATAISDVISQANGFNYSNPKPYSGGYDVKEVFAEVVAPLLRDVSFAHHLELNGAIRYTDYSTSGGVTTWKLGAIYAPFPDLRFRATRSRDIRAPNNSDLYATTASLAQLRNPWSGVTTQISTVNQPSPTLKPEEADTWTVGAVFTPTFIPGLTLSADYYDIDIGGAIASYSAQSILDNCFAETGTPFFCNFVNRTGTGGATQVNSVSVQLLNIAGIRTRGLDLAATYRTRIGSGELTLRGMASYVKDLIFDDGTGAAPRFNSAGVIQSLGGRIDRAGSVGGTAFTAGQQLSATNTPSWTATGSITWAQDPVTINLQGRYIGGGKFDATLVGPGDKYYDPASPISIGNNRVDSRFYLDLSTQFDVIKDGKRKLQFYFNVNNLLDKEPPFPVIAIAGMYDRIGRYYRAGFRFSY</sequence>
<dbReference type="InterPro" id="IPR012910">
    <property type="entry name" value="Plug_dom"/>
</dbReference>
<reference evidence="14 16" key="3">
    <citation type="submission" date="2018-07" db="EMBL/GenBank/DDBJ databases">
        <title>Genomic and Epidemiologic Investigation of an Indolent Hospital Outbreak.</title>
        <authorList>
            <person name="Johnson R.C."/>
            <person name="Deming C."/>
            <person name="Conlan S."/>
            <person name="Zellmer C.J."/>
            <person name="Michelin A.V."/>
            <person name="Lee-Lin S."/>
            <person name="Thomas P.J."/>
            <person name="Park M."/>
            <person name="Weingarten R.A."/>
            <person name="Less J."/>
            <person name="Dekker J.P."/>
            <person name="Frank K.M."/>
            <person name="Musser K.A."/>
            <person name="Mcquiston J.R."/>
            <person name="Henderson D.K."/>
            <person name="Lau A.F."/>
            <person name="Palmore T.N."/>
            <person name="Segre J.A."/>
        </authorList>
    </citation>
    <scope>NUCLEOTIDE SEQUENCE [LARGE SCALE GENOMIC DNA]</scope>
    <source>
        <strain evidence="14 16">SK-NIH.Env10_0317</strain>
    </source>
</reference>
<dbReference type="InterPro" id="IPR039426">
    <property type="entry name" value="TonB-dep_rcpt-like"/>
</dbReference>
<dbReference type="PROSITE" id="PS52016">
    <property type="entry name" value="TONB_DEPENDENT_REC_3"/>
    <property type="match status" value="1"/>
</dbReference>
<evidence type="ECO:0000256" key="8">
    <source>
        <dbReference type="PROSITE-ProRule" id="PRU01360"/>
    </source>
</evidence>
<evidence type="ECO:0000256" key="1">
    <source>
        <dbReference type="ARBA" id="ARBA00004571"/>
    </source>
</evidence>
<dbReference type="Proteomes" id="UP000286681">
    <property type="component" value="Unassembled WGS sequence"/>
</dbReference>
<reference evidence="13" key="1">
    <citation type="submission" date="2016-12" db="EMBL/GenBank/DDBJ databases">
        <title>Whole genome sequencing of Sphingomonas koreensis.</title>
        <authorList>
            <person name="Conlan S."/>
            <person name="Thomas P.J."/>
            <person name="Mullikin J."/>
            <person name="Palmore T.N."/>
            <person name="Frank K.M."/>
            <person name="Segre J.A."/>
        </authorList>
    </citation>
    <scope>NUCLEOTIDE SEQUENCE</scope>
    <source>
        <strain evidence="13">ABOJV</strain>
    </source>
</reference>
<evidence type="ECO:0000256" key="9">
    <source>
        <dbReference type="RuleBase" id="RU003357"/>
    </source>
</evidence>
<evidence type="ECO:0000259" key="11">
    <source>
        <dbReference type="Pfam" id="PF00593"/>
    </source>
</evidence>
<keyword evidence="6 8" id="KW-0472">Membrane</keyword>
<dbReference type="Gene3D" id="2.170.130.10">
    <property type="entry name" value="TonB-dependent receptor, plug domain"/>
    <property type="match status" value="1"/>
</dbReference>
<dbReference type="InterPro" id="IPR000531">
    <property type="entry name" value="Beta-barrel_TonB"/>
</dbReference>
<dbReference type="InterPro" id="IPR037066">
    <property type="entry name" value="Plug_dom_sf"/>
</dbReference>
<dbReference type="Pfam" id="PF07715">
    <property type="entry name" value="Plug"/>
    <property type="match status" value="1"/>
</dbReference>
<dbReference type="Gene3D" id="2.40.170.20">
    <property type="entry name" value="TonB-dependent receptor, beta-barrel domain"/>
    <property type="match status" value="1"/>
</dbReference>
<dbReference type="OrthoDB" id="7051241at2"/>
<keyword evidence="4 8" id="KW-0812">Transmembrane</keyword>
<keyword evidence="14" id="KW-0675">Receptor</keyword>
<dbReference type="InterPro" id="IPR036942">
    <property type="entry name" value="Beta-barrel_TonB_sf"/>
</dbReference>
<feature type="domain" description="TonB-dependent receptor plug" evidence="12">
    <location>
        <begin position="63"/>
        <end position="175"/>
    </location>
</feature>
<keyword evidence="3 8" id="KW-1134">Transmembrane beta strand</keyword>
<dbReference type="GeneID" id="44132231"/>
<dbReference type="Pfam" id="PF00593">
    <property type="entry name" value="TonB_dep_Rec_b-barrel"/>
    <property type="match status" value="1"/>
</dbReference>
<dbReference type="KEGG" id="skr:BRX40_06660"/>
<accession>A0A1L6J8B9</accession>